<dbReference type="EnsemblMetazoa" id="GPPI025466-RA">
    <property type="protein sequence ID" value="GPPI025466-PA"/>
    <property type="gene ID" value="GPPI025466"/>
</dbReference>
<dbReference type="InterPro" id="IPR004210">
    <property type="entry name" value="BESS_motif"/>
</dbReference>
<name>A0A1B0BC78_9MUSC</name>
<sequence length="258" mass="29486">MKRNFSARKKRSDGKWVVLNEEELIRQVALRPVLYDRSLKGYRKASSRQQSWLDVSLAMDTTVDECRRRWRSLRDSFAKHYKQVQQNANCGDGSHKKPRKWIFYDQMSFLIPYIDNASYGLDDQLLDDLLDNSDDGQSIVCQAPECEQTPTAADTKGGITLKEEQRNHVSVQATECIALNGEEKASNQNSSILSVQCAETNTEEDIDSDEKFLLSCAHILKRFTNRQNSLARLRIQQILYEVEFGTSEDACTTSKLCA</sequence>
<dbReference type="PROSITE" id="PS51029">
    <property type="entry name" value="MADF"/>
    <property type="match status" value="1"/>
</dbReference>
<evidence type="ECO:0008006" key="6">
    <source>
        <dbReference type="Google" id="ProtNLM"/>
    </source>
</evidence>
<evidence type="ECO:0000256" key="1">
    <source>
        <dbReference type="PROSITE-ProRule" id="PRU00371"/>
    </source>
</evidence>
<protein>
    <recommendedName>
        <fullName evidence="6">MADF domain-containing protein</fullName>
    </recommendedName>
</protein>
<dbReference type="Proteomes" id="UP000092460">
    <property type="component" value="Unassembled WGS sequence"/>
</dbReference>
<dbReference type="SMART" id="SM00595">
    <property type="entry name" value="MADF"/>
    <property type="match status" value="1"/>
</dbReference>
<dbReference type="STRING" id="67801.A0A1B0BC78"/>
<proteinExistence type="predicted"/>
<comment type="subcellular location">
    <subcellularLocation>
        <location evidence="1">Nucleus</location>
    </subcellularLocation>
</comment>
<dbReference type="PANTHER" id="PTHR12243">
    <property type="entry name" value="MADF DOMAIN TRANSCRIPTION FACTOR"/>
    <property type="match status" value="1"/>
</dbReference>
<dbReference type="PROSITE" id="PS51031">
    <property type="entry name" value="BESS"/>
    <property type="match status" value="1"/>
</dbReference>
<dbReference type="EMBL" id="JXJN01011881">
    <property type="status" value="NOT_ANNOTATED_CDS"/>
    <property type="molecule type" value="Genomic_DNA"/>
</dbReference>
<feature type="domain" description="MADF" evidence="2">
    <location>
        <begin position="23"/>
        <end position="115"/>
    </location>
</feature>
<keyword evidence="5" id="KW-1185">Reference proteome</keyword>
<dbReference type="InterPro" id="IPR039353">
    <property type="entry name" value="TF_Adf1"/>
</dbReference>
<evidence type="ECO:0000259" key="2">
    <source>
        <dbReference type="PROSITE" id="PS51029"/>
    </source>
</evidence>
<evidence type="ECO:0000259" key="3">
    <source>
        <dbReference type="PROSITE" id="PS51031"/>
    </source>
</evidence>
<dbReference type="InterPro" id="IPR006578">
    <property type="entry name" value="MADF-dom"/>
</dbReference>
<feature type="domain" description="BESS" evidence="3">
    <location>
        <begin position="206"/>
        <end position="245"/>
    </location>
</feature>
<dbReference type="PANTHER" id="PTHR12243:SF67">
    <property type="entry name" value="COREPRESSOR OF PANGOLIN, ISOFORM A-RELATED"/>
    <property type="match status" value="1"/>
</dbReference>
<evidence type="ECO:0000313" key="5">
    <source>
        <dbReference type="Proteomes" id="UP000092460"/>
    </source>
</evidence>
<dbReference type="AlphaFoldDB" id="A0A1B0BC78"/>
<keyword evidence="1" id="KW-0539">Nucleus</keyword>
<dbReference type="GO" id="GO:0006357">
    <property type="term" value="P:regulation of transcription by RNA polymerase II"/>
    <property type="evidence" value="ECO:0007669"/>
    <property type="project" value="TreeGrafter"/>
</dbReference>
<dbReference type="VEuPathDB" id="VectorBase:GPPI025466"/>
<accession>A0A1B0BC78</accession>
<dbReference type="GO" id="GO:0003677">
    <property type="term" value="F:DNA binding"/>
    <property type="evidence" value="ECO:0007669"/>
    <property type="project" value="InterPro"/>
</dbReference>
<dbReference type="Pfam" id="PF10545">
    <property type="entry name" value="MADF_DNA_bdg"/>
    <property type="match status" value="1"/>
</dbReference>
<dbReference type="Pfam" id="PF02944">
    <property type="entry name" value="BESS"/>
    <property type="match status" value="1"/>
</dbReference>
<dbReference type="GO" id="GO:0005667">
    <property type="term" value="C:transcription regulator complex"/>
    <property type="evidence" value="ECO:0007669"/>
    <property type="project" value="TreeGrafter"/>
</dbReference>
<organism evidence="4 5">
    <name type="scientific">Glossina palpalis gambiensis</name>
    <dbReference type="NCBI Taxonomy" id="67801"/>
    <lineage>
        <taxon>Eukaryota</taxon>
        <taxon>Metazoa</taxon>
        <taxon>Ecdysozoa</taxon>
        <taxon>Arthropoda</taxon>
        <taxon>Hexapoda</taxon>
        <taxon>Insecta</taxon>
        <taxon>Pterygota</taxon>
        <taxon>Neoptera</taxon>
        <taxon>Endopterygota</taxon>
        <taxon>Diptera</taxon>
        <taxon>Brachycera</taxon>
        <taxon>Muscomorpha</taxon>
        <taxon>Hippoboscoidea</taxon>
        <taxon>Glossinidae</taxon>
        <taxon>Glossina</taxon>
    </lineage>
</organism>
<reference evidence="5" key="1">
    <citation type="submission" date="2015-01" db="EMBL/GenBank/DDBJ databases">
        <authorList>
            <person name="Aksoy S."/>
            <person name="Warren W."/>
            <person name="Wilson R.K."/>
        </authorList>
    </citation>
    <scope>NUCLEOTIDE SEQUENCE [LARGE SCALE GENOMIC DNA]</scope>
    <source>
        <strain evidence="5">IAEA</strain>
    </source>
</reference>
<reference evidence="4" key="2">
    <citation type="submission" date="2020-05" db="UniProtKB">
        <authorList>
            <consortium name="EnsemblMetazoa"/>
        </authorList>
    </citation>
    <scope>IDENTIFICATION</scope>
    <source>
        <strain evidence="4">IAEA</strain>
    </source>
</reference>
<dbReference type="GO" id="GO:0005634">
    <property type="term" value="C:nucleus"/>
    <property type="evidence" value="ECO:0007669"/>
    <property type="project" value="UniProtKB-SubCell"/>
</dbReference>
<evidence type="ECO:0000313" key="4">
    <source>
        <dbReference type="EnsemblMetazoa" id="GPPI025466-PA"/>
    </source>
</evidence>